<keyword evidence="3" id="KW-0804">Transcription</keyword>
<sequence length="281" mass="32119">MNIAQLNDLDRPLMEETIRLYEHEPDLQNLPSILFDTVARLIDADVVTYAEFHHKSKDFRALVSVEDDAAARGAGMAAYARHMHSHPFWQNTPEFYGDQALRESDFFDDETYLNLPIVKEVFLPSRARRIMKMIIAHDDYVVDIAGFRVIGRAAFSDLERDRLVAFRPHIIRSYRQAQERTLAKLTPINRLRIAFPRLSPRQLEVASWVVQGKSNEDIATILDVGIDTVKAHVKALYSRIGAEGRLAAAVIAHTTPPFSELPPLWKLTSSAWGRQHRPIQR</sequence>
<dbReference type="SMART" id="SM00421">
    <property type="entry name" value="HTH_LUXR"/>
    <property type="match status" value="1"/>
</dbReference>
<dbReference type="Pfam" id="PF00196">
    <property type="entry name" value="GerE"/>
    <property type="match status" value="1"/>
</dbReference>
<reference evidence="5 6" key="1">
    <citation type="submission" date="2018-06" db="EMBL/GenBank/DDBJ databases">
        <title>Whole Genome Sequence of an efficient microsymbiont, Rhizobium tropici.</title>
        <authorList>
            <person name="Srinivasan R."/>
            <person name="Singh H.V."/>
            <person name="Srivastava R."/>
            <person name="Kumari B."/>
            <person name="Radhakrishna A."/>
        </authorList>
    </citation>
    <scope>NUCLEOTIDE SEQUENCE [LARGE SCALE GENOMIC DNA]</scope>
    <source>
        <strain evidence="5 6">IGFRI Rhizo-19</strain>
    </source>
</reference>
<evidence type="ECO:0000259" key="4">
    <source>
        <dbReference type="PROSITE" id="PS50043"/>
    </source>
</evidence>
<dbReference type="CDD" id="cd06170">
    <property type="entry name" value="LuxR_C_like"/>
    <property type="match status" value="1"/>
</dbReference>
<dbReference type="SUPFAM" id="SSF46894">
    <property type="entry name" value="C-terminal effector domain of the bipartite response regulators"/>
    <property type="match status" value="1"/>
</dbReference>
<evidence type="ECO:0000256" key="2">
    <source>
        <dbReference type="ARBA" id="ARBA00023125"/>
    </source>
</evidence>
<dbReference type="InterPro" id="IPR000792">
    <property type="entry name" value="Tscrpt_reg_LuxR_C"/>
</dbReference>
<dbReference type="PANTHER" id="PTHR44688:SF16">
    <property type="entry name" value="DNA-BINDING TRANSCRIPTIONAL ACTIVATOR DEVR_DOSR"/>
    <property type="match status" value="1"/>
</dbReference>
<evidence type="ECO:0000256" key="1">
    <source>
        <dbReference type="ARBA" id="ARBA00023015"/>
    </source>
</evidence>
<dbReference type="AlphaFoldDB" id="A0A329Y784"/>
<comment type="caution">
    <text evidence="5">The sequence shown here is derived from an EMBL/GenBank/DDBJ whole genome shotgun (WGS) entry which is preliminary data.</text>
</comment>
<dbReference type="GO" id="GO:0003677">
    <property type="term" value="F:DNA binding"/>
    <property type="evidence" value="ECO:0007669"/>
    <property type="project" value="UniProtKB-KW"/>
</dbReference>
<dbReference type="PRINTS" id="PR00038">
    <property type="entry name" value="HTHLUXR"/>
</dbReference>
<accession>A0A329Y784</accession>
<feature type="domain" description="HTH luxR-type" evidence="4">
    <location>
        <begin position="191"/>
        <end position="256"/>
    </location>
</feature>
<gene>
    <name evidence="5" type="ORF">DQ393_30690</name>
</gene>
<dbReference type="EMBL" id="QMKK01000058">
    <property type="protein sequence ID" value="RAX37762.1"/>
    <property type="molecule type" value="Genomic_DNA"/>
</dbReference>
<evidence type="ECO:0000313" key="5">
    <source>
        <dbReference type="EMBL" id="RAX37762.1"/>
    </source>
</evidence>
<dbReference type="InterPro" id="IPR036388">
    <property type="entry name" value="WH-like_DNA-bd_sf"/>
</dbReference>
<keyword evidence="2" id="KW-0238">DNA-binding</keyword>
<evidence type="ECO:0000313" key="6">
    <source>
        <dbReference type="Proteomes" id="UP000251205"/>
    </source>
</evidence>
<dbReference type="InterPro" id="IPR016032">
    <property type="entry name" value="Sig_transdc_resp-reg_C-effctor"/>
</dbReference>
<dbReference type="Proteomes" id="UP000251205">
    <property type="component" value="Unassembled WGS sequence"/>
</dbReference>
<name>A0A329Y784_RHITR</name>
<protein>
    <submittedName>
        <fullName evidence="5">Helix-turn-helix transcriptional regulator</fullName>
    </submittedName>
</protein>
<dbReference type="Gene3D" id="1.10.10.10">
    <property type="entry name" value="Winged helix-like DNA-binding domain superfamily/Winged helix DNA-binding domain"/>
    <property type="match status" value="1"/>
</dbReference>
<dbReference type="PROSITE" id="PS50043">
    <property type="entry name" value="HTH_LUXR_2"/>
    <property type="match status" value="1"/>
</dbReference>
<proteinExistence type="predicted"/>
<dbReference type="PROSITE" id="PS00622">
    <property type="entry name" value="HTH_LUXR_1"/>
    <property type="match status" value="1"/>
</dbReference>
<keyword evidence="1" id="KW-0805">Transcription regulation</keyword>
<dbReference type="OrthoDB" id="3170288at2"/>
<dbReference type="PANTHER" id="PTHR44688">
    <property type="entry name" value="DNA-BINDING TRANSCRIPTIONAL ACTIVATOR DEVR_DOSR"/>
    <property type="match status" value="1"/>
</dbReference>
<dbReference type="GO" id="GO:0006355">
    <property type="term" value="P:regulation of DNA-templated transcription"/>
    <property type="evidence" value="ECO:0007669"/>
    <property type="project" value="InterPro"/>
</dbReference>
<evidence type="ECO:0000256" key="3">
    <source>
        <dbReference type="ARBA" id="ARBA00023163"/>
    </source>
</evidence>
<organism evidence="5 6">
    <name type="scientific">Rhizobium tropici</name>
    <dbReference type="NCBI Taxonomy" id="398"/>
    <lineage>
        <taxon>Bacteria</taxon>
        <taxon>Pseudomonadati</taxon>
        <taxon>Pseudomonadota</taxon>
        <taxon>Alphaproteobacteria</taxon>
        <taxon>Hyphomicrobiales</taxon>
        <taxon>Rhizobiaceae</taxon>
        <taxon>Rhizobium/Agrobacterium group</taxon>
        <taxon>Rhizobium</taxon>
    </lineage>
</organism>
<dbReference type="RefSeq" id="WP_112345464.1">
    <property type="nucleotide sequence ID" value="NZ_QMKK01000058.1"/>
</dbReference>